<reference evidence="4" key="2">
    <citation type="submission" date="2019-10" db="EMBL/GenBank/DDBJ databases">
        <title>A de novo genome assembly of a pear dwarfing rootstock.</title>
        <authorList>
            <person name="Wang F."/>
            <person name="Wang J."/>
            <person name="Li S."/>
            <person name="Zhang Y."/>
            <person name="Fang M."/>
            <person name="Ma L."/>
            <person name="Zhao Y."/>
            <person name="Jiang S."/>
        </authorList>
    </citation>
    <scope>NUCLEOTIDE SEQUENCE [LARGE SCALE GENOMIC DNA]</scope>
</reference>
<gene>
    <name evidence="3" type="ORF">D8674_021243</name>
</gene>
<reference evidence="3 4" key="1">
    <citation type="submission" date="2019-09" db="EMBL/GenBank/DDBJ databases">
        <authorList>
            <person name="Ou C."/>
        </authorList>
    </citation>
    <scope>NUCLEOTIDE SEQUENCE [LARGE SCALE GENOMIC DNA]</scope>
    <source>
        <strain evidence="3">S2</strain>
        <tissue evidence="3">Leaf</tissue>
    </source>
</reference>
<dbReference type="Gene3D" id="2.170.260.10">
    <property type="entry name" value="paz domain"/>
    <property type="match status" value="1"/>
</dbReference>
<feature type="region of interest" description="Disordered" evidence="1">
    <location>
        <begin position="634"/>
        <end position="683"/>
    </location>
</feature>
<dbReference type="SUPFAM" id="SSF101690">
    <property type="entry name" value="PAZ domain"/>
    <property type="match status" value="3"/>
</dbReference>
<dbReference type="Pfam" id="PF16486">
    <property type="entry name" value="ArgoN"/>
    <property type="match status" value="2"/>
</dbReference>
<dbReference type="InterPro" id="IPR032474">
    <property type="entry name" value="Argonaute_N"/>
</dbReference>
<name>A0A5N5GGM3_9ROSA</name>
<feature type="compositionally biased region" description="Basic and acidic residues" evidence="1">
    <location>
        <begin position="653"/>
        <end position="662"/>
    </location>
</feature>
<evidence type="ECO:0000256" key="1">
    <source>
        <dbReference type="SAM" id="MobiDB-lite"/>
    </source>
</evidence>
<organism evidence="3 4">
    <name type="scientific">Pyrus ussuriensis x Pyrus communis</name>
    <dbReference type="NCBI Taxonomy" id="2448454"/>
    <lineage>
        <taxon>Eukaryota</taxon>
        <taxon>Viridiplantae</taxon>
        <taxon>Streptophyta</taxon>
        <taxon>Embryophyta</taxon>
        <taxon>Tracheophyta</taxon>
        <taxon>Spermatophyta</taxon>
        <taxon>Magnoliopsida</taxon>
        <taxon>eudicotyledons</taxon>
        <taxon>Gunneridae</taxon>
        <taxon>Pentapetalae</taxon>
        <taxon>rosids</taxon>
        <taxon>fabids</taxon>
        <taxon>Rosales</taxon>
        <taxon>Rosaceae</taxon>
        <taxon>Amygdaloideae</taxon>
        <taxon>Maleae</taxon>
        <taxon>Pyrus</taxon>
    </lineage>
</organism>
<feature type="domain" description="Argonaute linker 1" evidence="2">
    <location>
        <begin position="377"/>
        <end position="429"/>
    </location>
</feature>
<proteinExistence type="predicted"/>
<protein>
    <submittedName>
        <fullName evidence="3">Protein argonaute 5</fullName>
    </submittedName>
</protein>
<accession>A0A5N5GGM3</accession>
<feature type="domain" description="Argonaute linker 1" evidence="2">
    <location>
        <begin position="539"/>
        <end position="591"/>
    </location>
</feature>
<sequence length="883" mass="98674">MAAQTYSPLLMVEAPAPRGSAPAQASSISAPPPDDAALISEMEQELTLSAPPPSSSKPVRYPARPGYGKVGEMVQVWGNHFLVEVSITSEIASKKINRDVIKQLVRLYKESHLGKRMPAAYDGMKSVHTAGPLPFSIKEFVVKLAETDKREGSAAAGPNRRDREFKFTLKLASKHDLYRLQQSLQTGQHESPQDAVQVLDVVLRATPDEKYTVAGRSYFTIEPWQKGDLGEGPEYWRGFYQPLRPTQYGFWLNIDVSVGAFYEPILVTQSVKILLNYRELSRPLPDRDRLKVEKALKGFKVALSCRDNGSYKITGVSVEPLSKLTRDREFKVTLKLASKSDLYQLQQLLRTQQHESPQDAIQVLDVVLRATPDEKYTVVGRSYFVIEPRQKGDLGEGLEYWRGFYQSLRPTQYGISLKIDVSAGAFCEPILVTEYVKKLSNCKELPRPLPDCDRLKVEKALKGFKVARDNRSYKITGVSVELLSKLMRDREFEVTLKLASKPDAHQLQQFLLSHQHESPQDAIQALDVVLRTKRDEKCTVVGRSCFAIEPRQKVDVGEGLEYWGGFYLSLRPTQLGVSLNIDVSTGAFYEPILVTEFVEKLLNYREVPRPLPDCNRLKVLSIFVSICFVGQGHHQGGGSSSGGGDARGGSLESDARGGRDDGGGDDGGGGGEGGSNGGGRGDGAQPLVRRHVNLYQNQLGEDVFVAILYPDEYANLWAFLPAIEVRLGGWRPLDRIRYTYQDGVTRAPRVIDGTTDLSLLGWSAIQAGLTKIVVSSRVHGTIPVKIRARVRVDEEEAEQDPDGPVRYHIHREEATTLERFKFSIFWSAVYTEYKADPEWLDFSTVYIMGTGERLSWRQLYDHVELTSWEHVLNAVHCVVVVPS</sequence>
<dbReference type="Pfam" id="PF08699">
    <property type="entry name" value="ArgoL1"/>
    <property type="match status" value="3"/>
</dbReference>
<feature type="domain" description="Argonaute linker 1" evidence="2">
    <location>
        <begin position="212"/>
        <end position="264"/>
    </location>
</feature>
<dbReference type="Proteomes" id="UP000327157">
    <property type="component" value="Chromosome 3"/>
</dbReference>
<dbReference type="PANTHER" id="PTHR22891">
    <property type="entry name" value="EUKARYOTIC TRANSLATION INITIATION FACTOR 2C"/>
    <property type="match status" value="1"/>
</dbReference>
<evidence type="ECO:0000313" key="3">
    <source>
        <dbReference type="EMBL" id="KAB2614655.1"/>
    </source>
</evidence>
<dbReference type="InterPro" id="IPR036085">
    <property type="entry name" value="PAZ_dom_sf"/>
</dbReference>
<evidence type="ECO:0000313" key="4">
    <source>
        <dbReference type="Proteomes" id="UP000327157"/>
    </source>
</evidence>
<keyword evidence="4" id="KW-1185">Reference proteome</keyword>
<dbReference type="InterPro" id="IPR014811">
    <property type="entry name" value="ArgoL1"/>
</dbReference>
<feature type="compositionally biased region" description="Gly residues" evidence="1">
    <location>
        <begin position="665"/>
        <end position="682"/>
    </location>
</feature>
<dbReference type="EMBL" id="SMOL01000402">
    <property type="protein sequence ID" value="KAB2614655.1"/>
    <property type="molecule type" value="Genomic_DNA"/>
</dbReference>
<evidence type="ECO:0000259" key="2">
    <source>
        <dbReference type="SMART" id="SM01163"/>
    </source>
</evidence>
<dbReference type="AlphaFoldDB" id="A0A5N5GGM3"/>
<reference evidence="3 4" key="3">
    <citation type="submission" date="2019-11" db="EMBL/GenBank/DDBJ databases">
        <title>A de novo genome assembly of a pear dwarfing rootstock.</title>
        <authorList>
            <person name="Wang F."/>
            <person name="Wang J."/>
            <person name="Li S."/>
            <person name="Zhang Y."/>
            <person name="Fang M."/>
            <person name="Ma L."/>
            <person name="Zhao Y."/>
            <person name="Jiang S."/>
        </authorList>
    </citation>
    <scope>NUCLEOTIDE SEQUENCE [LARGE SCALE GENOMIC DNA]</scope>
    <source>
        <strain evidence="3">S2</strain>
        <tissue evidence="3">Leaf</tissue>
    </source>
</reference>
<feature type="compositionally biased region" description="Gly residues" evidence="1">
    <location>
        <begin position="634"/>
        <end position="647"/>
    </location>
</feature>
<comment type="caution">
    <text evidence="3">The sequence shown here is derived from an EMBL/GenBank/DDBJ whole genome shotgun (WGS) entry which is preliminary data.</text>
</comment>
<dbReference type="OrthoDB" id="1650764at2759"/>
<dbReference type="SMART" id="SM01163">
    <property type="entry name" value="DUF1785"/>
    <property type="match status" value="3"/>
</dbReference>